<dbReference type="SUPFAM" id="SSF51735">
    <property type="entry name" value="NAD(P)-binding Rossmann-fold domains"/>
    <property type="match status" value="1"/>
</dbReference>
<dbReference type="OrthoDB" id="9803333at2"/>
<evidence type="ECO:0000256" key="3">
    <source>
        <dbReference type="SAM" id="MobiDB-lite"/>
    </source>
</evidence>
<accession>C7M2I2</accession>
<evidence type="ECO:0000313" key="4">
    <source>
        <dbReference type="EMBL" id="ACU53226.1"/>
    </source>
</evidence>
<sequence length="262" mass="26685">MSHGAARYVVTGATGAVGRSLVTRLVEGGAEVAVVVRDRDRLHERLGPVADALAAVEVADARDLERFEAALVAAAGALGSVDGIAHLVGGFLLATPARTSIAQFEELMRLNLTSAFVVVRVAERVMGSRGGSVVLISSAAAHVGLASHEAVAASKAGVEGLTRSAAATLARAGVRVNAVAPGLVEAEMTRGIVEREDALAASIELHALGRIGTGDEIARGVAFLLDPESSWITGSVLGIDGGLGSVRPRPRRRLPSQTGGQG</sequence>
<evidence type="ECO:0000256" key="2">
    <source>
        <dbReference type="ARBA" id="ARBA00023002"/>
    </source>
</evidence>
<dbReference type="EMBL" id="CP001631">
    <property type="protein sequence ID" value="ACU53226.1"/>
    <property type="molecule type" value="Genomic_DNA"/>
</dbReference>
<dbReference type="Pfam" id="PF13561">
    <property type="entry name" value="adh_short_C2"/>
    <property type="match status" value="1"/>
</dbReference>
<dbReference type="Proteomes" id="UP000000771">
    <property type="component" value="Chromosome"/>
</dbReference>
<organism evidence="4 5">
    <name type="scientific">Acidimicrobium ferrooxidans (strain DSM 10331 / JCM 15462 / NBRC 103882 / ICP)</name>
    <dbReference type="NCBI Taxonomy" id="525909"/>
    <lineage>
        <taxon>Bacteria</taxon>
        <taxon>Bacillati</taxon>
        <taxon>Actinomycetota</taxon>
        <taxon>Acidimicrobiia</taxon>
        <taxon>Acidimicrobiales</taxon>
        <taxon>Acidimicrobiaceae</taxon>
        <taxon>Acidimicrobium</taxon>
    </lineage>
</organism>
<dbReference type="HOGENOM" id="CLU_010194_1_1_11"/>
<reference evidence="4 5" key="1">
    <citation type="journal article" date="2009" name="Stand. Genomic Sci.">
        <title>Complete genome sequence of Acidimicrobium ferrooxidans type strain (ICP).</title>
        <authorList>
            <person name="Clum A."/>
            <person name="Nolan M."/>
            <person name="Lang E."/>
            <person name="Glavina Del Rio T."/>
            <person name="Tice H."/>
            <person name="Copeland A."/>
            <person name="Cheng J.F."/>
            <person name="Lucas S."/>
            <person name="Chen F."/>
            <person name="Bruce D."/>
            <person name="Goodwin L."/>
            <person name="Pitluck S."/>
            <person name="Ivanova N."/>
            <person name="Mavrommatis K."/>
            <person name="Mikhailova N."/>
            <person name="Pati A."/>
            <person name="Chen A."/>
            <person name="Palaniappan K."/>
            <person name="Goker M."/>
            <person name="Spring S."/>
            <person name="Land M."/>
            <person name="Hauser L."/>
            <person name="Chang Y.J."/>
            <person name="Jeffries C.C."/>
            <person name="Chain P."/>
            <person name="Bristow J."/>
            <person name="Eisen J.A."/>
            <person name="Markowitz V."/>
            <person name="Hugenholtz P."/>
            <person name="Kyrpides N.C."/>
            <person name="Klenk H.P."/>
            <person name="Lapidus A."/>
        </authorList>
    </citation>
    <scope>NUCLEOTIDE SEQUENCE [LARGE SCALE GENOMIC DNA]</scope>
    <source>
        <strain evidence="5">DSM 10331 / JCM 15462 / NBRC 103882 / ICP</strain>
    </source>
</reference>
<dbReference type="STRING" id="525909.Afer_0257"/>
<dbReference type="InterPro" id="IPR051122">
    <property type="entry name" value="SDR_DHRS6-like"/>
</dbReference>
<dbReference type="PANTHER" id="PTHR43477:SF1">
    <property type="entry name" value="DIHYDROANTICAPSIN 7-DEHYDROGENASE"/>
    <property type="match status" value="1"/>
</dbReference>
<dbReference type="InterPro" id="IPR002347">
    <property type="entry name" value="SDR_fam"/>
</dbReference>
<dbReference type="KEGG" id="afo:Afer_0257"/>
<protein>
    <submittedName>
        <fullName evidence="4">Short-chain dehydrogenase/reductase SDR</fullName>
    </submittedName>
</protein>
<dbReference type="AlphaFoldDB" id="C7M2I2"/>
<comment type="similarity">
    <text evidence="1">Belongs to the short-chain dehydrogenases/reductases (SDR) family.</text>
</comment>
<dbReference type="RefSeq" id="WP_015797731.1">
    <property type="nucleotide sequence ID" value="NC_013124.1"/>
</dbReference>
<evidence type="ECO:0000313" key="5">
    <source>
        <dbReference type="Proteomes" id="UP000000771"/>
    </source>
</evidence>
<name>C7M2I2_ACIFD</name>
<feature type="region of interest" description="Disordered" evidence="3">
    <location>
        <begin position="243"/>
        <end position="262"/>
    </location>
</feature>
<dbReference type="GO" id="GO:0016491">
    <property type="term" value="F:oxidoreductase activity"/>
    <property type="evidence" value="ECO:0007669"/>
    <property type="project" value="UniProtKB-KW"/>
</dbReference>
<dbReference type="PRINTS" id="PR00081">
    <property type="entry name" value="GDHRDH"/>
</dbReference>
<dbReference type="InterPro" id="IPR036291">
    <property type="entry name" value="NAD(P)-bd_dom_sf"/>
</dbReference>
<dbReference type="PANTHER" id="PTHR43477">
    <property type="entry name" value="DIHYDROANTICAPSIN 7-DEHYDROGENASE"/>
    <property type="match status" value="1"/>
</dbReference>
<gene>
    <name evidence="4" type="ordered locus">Afer_0257</name>
</gene>
<dbReference type="Gene3D" id="3.40.50.720">
    <property type="entry name" value="NAD(P)-binding Rossmann-like Domain"/>
    <property type="match status" value="1"/>
</dbReference>
<dbReference type="CDD" id="cd05233">
    <property type="entry name" value="SDR_c"/>
    <property type="match status" value="1"/>
</dbReference>
<keyword evidence="5" id="KW-1185">Reference proteome</keyword>
<evidence type="ECO:0000256" key="1">
    <source>
        <dbReference type="ARBA" id="ARBA00006484"/>
    </source>
</evidence>
<keyword evidence="2" id="KW-0560">Oxidoreductase</keyword>
<dbReference type="eggNOG" id="COG1028">
    <property type="taxonomic scope" value="Bacteria"/>
</dbReference>
<proteinExistence type="inferred from homology"/>